<feature type="domain" description="FAR1" evidence="1">
    <location>
        <begin position="32"/>
        <end position="116"/>
    </location>
</feature>
<gene>
    <name evidence="2" type="primary">FRS5_9</name>
    <name evidence="2" type="ORF">A4A49_60448</name>
</gene>
<dbReference type="AlphaFoldDB" id="A0A314L6H7"/>
<comment type="caution">
    <text evidence="2">The sequence shown here is derived from an EMBL/GenBank/DDBJ whole genome shotgun (WGS) entry which is preliminary data.</text>
</comment>
<keyword evidence="3" id="KW-1185">Reference proteome</keyword>
<dbReference type="Proteomes" id="UP000187609">
    <property type="component" value="Unassembled WGS sequence"/>
</dbReference>
<organism evidence="2 3">
    <name type="scientific">Nicotiana attenuata</name>
    <name type="common">Coyote tobacco</name>
    <dbReference type="NCBI Taxonomy" id="49451"/>
    <lineage>
        <taxon>Eukaryota</taxon>
        <taxon>Viridiplantae</taxon>
        <taxon>Streptophyta</taxon>
        <taxon>Embryophyta</taxon>
        <taxon>Tracheophyta</taxon>
        <taxon>Spermatophyta</taxon>
        <taxon>Magnoliopsida</taxon>
        <taxon>eudicotyledons</taxon>
        <taxon>Gunneridae</taxon>
        <taxon>Pentapetalae</taxon>
        <taxon>asterids</taxon>
        <taxon>lamiids</taxon>
        <taxon>Solanales</taxon>
        <taxon>Solanaceae</taxon>
        <taxon>Nicotianoideae</taxon>
        <taxon>Nicotianeae</taxon>
        <taxon>Nicotiana</taxon>
    </lineage>
</organism>
<dbReference type="Gramene" id="OIT36494">
    <property type="protein sequence ID" value="OIT36494"/>
    <property type="gene ID" value="A4A49_60448"/>
</dbReference>
<dbReference type="InterPro" id="IPR004330">
    <property type="entry name" value="FAR1_DNA_bnd_dom"/>
</dbReference>
<name>A0A314L6H7_NICAT</name>
<feature type="non-terminal residue" evidence="2">
    <location>
        <position position="1"/>
    </location>
</feature>
<dbReference type="STRING" id="49451.A0A314L6H7"/>
<reference evidence="2" key="1">
    <citation type="submission" date="2016-11" db="EMBL/GenBank/DDBJ databases">
        <title>The genome of Nicotiana attenuata.</title>
        <authorList>
            <person name="Xu S."/>
            <person name="Brockmoeller T."/>
            <person name="Gaquerel E."/>
            <person name="Navarro A."/>
            <person name="Kuhl H."/>
            <person name="Gase K."/>
            <person name="Ling Z."/>
            <person name="Zhou W."/>
            <person name="Kreitzer C."/>
            <person name="Stanke M."/>
            <person name="Tang H."/>
            <person name="Lyons E."/>
            <person name="Pandey P."/>
            <person name="Pandey S.P."/>
            <person name="Timmermann B."/>
            <person name="Baldwin I.T."/>
        </authorList>
    </citation>
    <scope>NUCLEOTIDE SEQUENCE [LARGE SCALE GENOMIC DNA]</scope>
    <source>
        <strain evidence="2">UT</strain>
    </source>
</reference>
<evidence type="ECO:0000259" key="1">
    <source>
        <dbReference type="Pfam" id="PF03101"/>
    </source>
</evidence>
<dbReference type="EMBL" id="MJEQ01000427">
    <property type="protein sequence ID" value="OIT36494.1"/>
    <property type="molecule type" value="Genomic_DNA"/>
</dbReference>
<evidence type="ECO:0000313" key="2">
    <source>
        <dbReference type="EMBL" id="OIT36494.1"/>
    </source>
</evidence>
<feature type="non-terminal residue" evidence="2">
    <location>
        <position position="230"/>
    </location>
</feature>
<protein>
    <submittedName>
        <fullName evidence="2">Protein far1-related sequence 5</fullName>
    </submittedName>
</protein>
<dbReference type="PANTHER" id="PTHR47718:SF17">
    <property type="entry name" value="PROTEIN FAR1-RELATED SEQUENCE 5-LIKE"/>
    <property type="match status" value="1"/>
</dbReference>
<sequence>SKLVHNVINIDNDFAFRIGRKLCSENESYEAYNSYAVAKGFGVRKGAKTYNRNKELTRCLFLCSCEGQSPLCSDYQEKKCQRLEYRCGCMARIKFKISNGVWEVFEFSDEHNHSMVKKNLRHFISSGRRITDATKDILSSMVDAGIRTKKAVRYLQKEAGGIENAGFIEQDAHSFIQARKRSMINCGDAQTLLNHFMHMQSEDSNFFYSFQVDEDGRMCNFFCRDSISKL</sequence>
<accession>A0A314L6H7</accession>
<proteinExistence type="predicted"/>
<dbReference type="Pfam" id="PF03101">
    <property type="entry name" value="FAR1"/>
    <property type="match status" value="1"/>
</dbReference>
<evidence type="ECO:0000313" key="3">
    <source>
        <dbReference type="Proteomes" id="UP000187609"/>
    </source>
</evidence>
<dbReference type="PANTHER" id="PTHR47718">
    <property type="entry name" value="OS01G0519700 PROTEIN"/>
    <property type="match status" value="1"/>
</dbReference>